<keyword evidence="2" id="KW-1185">Reference proteome</keyword>
<accession>A0AA37QBN9</accession>
<organism evidence="1 2">
    <name type="scientific">Roseisolibacter agri</name>
    <dbReference type="NCBI Taxonomy" id="2014610"/>
    <lineage>
        <taxon>Bacteria</taxon>
        <taxon>Pseudomonadati</taxon>
        <taxon>Gemmatimonadota</taxon>
        <taxon>Gemmatimonadia</taxon>
        <taxon>Gemmatimonadales</taxon>
        <taxon>Gemmatimonadaceae</taxon>
        <taxon>Roseisolibacter</taxon>
    </lineage>
</organism>
<dbReference type="Proteomes" id="UP001161325">
    <property type="component" value="Unassembled WGS sequence"/>
</dbReference>
<evidence type="ECO:0008006" key="3">
    <source>
        <dbReference type="Google" id="ProtNLM"/>
    </source>
</evidence>
<proteinExistence type="predicted"/>
<name>A0AA37QBN9_9BACT</name>
<gene>
    <name evidence="1" type="ORF">rosag_32740</name>
</gene>
<evidence type="ECO:0000313" key="1">
    <source>
        <dbReference type="EMBL" id="GLC26761.1"/>
    </source>
</evidence>
<dbReference type="InterPro" id="IPR016035">
    <property type="entry name" value="Acyl_Trfase/lysoPLipase"/>
</dbReference>
<reference evidence="1" key="1">
    <citation type="submission" date="2022-08" db="EMBL/GenBank/DDBJ databases">
        <title>Draft genome sequencing of Roseisolibacter agri AW1220.</title>
        <authorList>
            <person name="Tobiishi Y."/>
            <person name="Tonouchi A."/>
        </authorList>
    </citation>
    <scope>NUCLEOTIDE SEQUENCE</scope>
    <source>
        <strain evidence="1">AW1220</strain>
    </source>
</reference>
<protein>
    <recommendedName>
        <fullName evidence="3">Patatin-like phospholipase</fullName>
    </recommendedName>
</protein>
<sequence>MASALTLRAGPAALALVRERGLRAEDVDVLPGASGGAKWLALAGLDRFLFGELLQAPRTRPLHLIGSSIGSWRMACLAQRDPVAALARGHHAYIYEQRYSPKPSTREVTEVLTRALDLLLGPSGVDEILSHPWARLHVITAEGRGLAASERRMLLTAGLAIAAAGNLLARRTLALQMRRCIFHSAGDVTPFAHLSDLPTTHVALTRENLRAALLASGSIPLLVDGVKIPGTPRGVYWDGGVLDYHLDLDFGAGEGLVLYPHFYAHVVPGWFDKGLRWRLARGDNFRRALLIAPSDAFVAALPGGKIPDRRDFYGMPEAERMRRWQAVVDASARLGDELRELLATGRLADAVKPW</sequence>
<evidence type="ECO:0000313" key="2">
    <source>
        <dbReference type="Proteomes" id="UP001161325"/>
    </source>
</evidence>
<dbReference type="EMBL" id="BRXS01000005">
    <property type="protein sequence ID" value="GLC26761.1"/>
    <property type="molecule type" value="Genomic_DNA"/>
</dbReference>
<dbReference type="RefSeq" id="WP_284351215.1">
    <property type="nucleotide sequence ID" value="NZ_BRXS01000005.1"/>
</dbReference>
<comment type="caution">
    <text evidence="1">The sequence shown here is derived from an EMBL/GenBank/DDBJ whole genome shotgun (WGS) entry which is preliminary data.</text>
</comment>
<dbReference type="AlphaFoldDB" id="A0AA37QBN9"/>
<dbReference type="SUPFAM" id="SSF52151">
    <property type="entry name" value="FabD/lysophospholipase-like"/>
    <property type="match status" value="1"/>
</dbReference>